<geneLocation type="plasmid" evidence="3">
    <name>pcblh4d</name>
</geneLocation>
<name>A0A2R4M8Q2_9RHOB</name>
<evidence type="ECO:0000256" key="1">
    <source>
        <dbReference type="SAM" id="SignalP"/>
    </source>
</evidence>
<protein>
    <submittedName>
        <fullName evidence="2">YjbH domain-containing protein</fullName>
    </submittedName>
</protein>
<proteinExistence type="predicted"/>
<dbReference type="RefSeq" id="WP_107722830.1">
    <property type="nucleotide sequence ID" value="NZ_CP028476.1"/>
</dbReference>
<accession>A0A2R4M8Q2</accession>
<organism evidence="2 3">
    <name type="scientific">Celeribacter baekdonensis</name>
    <dbReference type="NCBI Taxonomy" id="875171"/>
    <lineage>
        <taxon>Bacteria</taxon>
        <taxon>Pseudomonadati</taxon>
        <taxon>Pseudomonadota</taxon>
        <taxon>Alphaproteobacteria</taxon>
        <taxon>Rhodobacterales</taxon>
        <taxon>Roseobacteraceae</taxon>
        <taxon>Celeribacter</taxon>
    </lineage>
</organism>
<evidence type="ECO:0000313" key="2">
    <source>
        <dbReference type="EMBL" id="AVW93591.1"/>
    </source>
</evidence>
<gene>
    <name evidence="2" type="ORF">DA792_21365</name>
</gene>
<dbReference type="Pfam" id="PF06082">
    <property type="entry name" value="YjbH"/>
    <property type="match status" value="1"/>
</dbReference>
<reference evidence="2 3" key="1">
    <citation type="submission" date="2018-03" db="EMBL/GenBank/DDBJ databases">
        <title>The Complete Genome of Celeribacter baekdonensis strain LH4, a Thiosulfate-Oxidizing Alphaproteobacterium Isolated from Gulf of Mexico Continental Slope Sediments.</title>
        <authorList>
            <person name="Flood B.E."/>
            <person name="Bailey J.V."/>
            <person name="Leprich D."/>
        </authorList>
    </citation>
    <scope>NUCLEOTIDE SEQUENCE [LARGE SCALE GENOMIC DNA]</scope>
    <source>
        <strain evidence="2 3">LH4</strain>
        <plasmid evidence="3">Plasmid pcblh4d</plasmid>
    </source>
</reference>
<dbReference type="AlphaFoldDB" id="A0A2R4M8Q2"/>
<feature type="chain" id="PRO_5015361973" evidence="1">
    <location>
        <begin position="24"/>
        <end position="698"/>
    </location>
</feature>
<dbReference type="InterPro" id="IPR010344">
    <property type="entry name" value="YbjH"/>
</dbReference>
<sequence>MAVHFKHPVIACSIIALCGAASAETPISTYGTPGLIDMPVATPLEDGLLVPTLSYGGGTLKNTLSFQISPRVTGTFRYSTIQDYDGPGKTRYDRSFDINVLLMEESGVWPAISAGLRDFGGTGIYSSEYLVATKHFGDKLAVTGGVGWGRLATHGAFENPLSVISDYFDTRGSGPSSINEVGRLEADQWFRGDAALFGGVEYRFNDRFSLRAEYSSDAYVKESGSAGFVQNTPINVALSYQAKNGANISAYALHGAELGVMATFPLHPERPKVPSGREAAPVPIMATPQRSDLGWDSSSTSTSSGETALAAAFAAEGLVLEGLTVSGDVATVRMSNQRFGALPQALGRASRLLANMMPAEVGTFRLVVTEKGMPISTTTIKRRDLVALEHDLDGSWRMFARADIADAVGTTVPASRAYPKMSFGLKPYIQPSLFDPDSPLRADLGVEATAAYTPFSGVILSGAVRQPVVGNLDSITRLSNSKIRHVRSDSGLYATQADTEIKHLTAEYFFRPGRNLYGRLTAGYLETMYGGVSGELLWYPTDSRLALGAEVNYVKQRDFDQLFGFQEYEVATGHLSAYYDFGGGYLGQIDAGRYLAKDWGTTVSLDREFDNGFKIGAYFTITDIPFNDFGEGSFDKGVRLTIPVNWLTGEPSKEGVSMTIQPVTRDGGARLFVRNRLYGVTRDAHTSELEDRWGRFWR</sequence>
<dbReference type="Proteomes" id="UP000241447">
    <property type="component" value="Plasmid pCBLh4d"/>
</dbReference>
<keyword evidence="2" id="KW-0614">Plasmid</keyword>
<dbReference type="EMBL" id="CP028476">
    <property type="protein sequence ID" value="AVW93591.1"/>
    <property type="molecule type" value="Genomic_DNA"/>
</dbReference>
<keyword evidence="1" id="KW-0732">Signal</keyword>
<feature type="signal peptide" evidence="1">
    <location>
        <begin position="1"/>
        <end position="23"/>
    </location>
</feature>
<dbReference type="KEGG" id="cbak:DA792_21365"/>
<dbReference type="OrthoDB" id="19542at2"/>
<evidence type="ECO:0000313" key="3">
    <source>
        <dbReference type="Proteomes" id="UP000241447"/>
    </source>
</evidence>